<keyword evidence="3" id="KW-1185">Reference proteome</keyword>
<evidence type="ECO:0000313" key="3">
    <source>
        <dbReference type="Proteomes" id="UP001166291"/>
    </source>
</evidence>
<keyword evidence="1" id="KW-1133">Transmembrane helix</keyword>
<gene>
    <name evidence="2" type="ORF">KXJ70_15615</name>
</gene>
<organism evidence="2 3">
    <name type="scientific">Zhongshania aquimaris</name>
    <dbReference type="NCBI Taxonomy" id="2857107"/>
    <lineage>
        <taxon>Bacteria</taxon>
        <taxon>Pseudomonadati</taxon>
        <taxon>Pseudomonadota</taxon>
        <taxon>Gammaproteobacteria</taxon>
        <taxon>Cellvibrionales</taxon>
        <taxon>Spongiibacteraceae</taxon>
        <taxon>Zhongshania</taxon>
    </lineage>
</organism>
<dbReference type="Proteomes" id="UP001166291">
    <property type="component" value="Unassembled WGS sequence"/>
</dbReference>
<proteinExistence type="predicted"/>
<comment type="caution">
    <text evidence="2">The sequence shown here is derived from an EMBL/GenBank/DDBJ whole genome shotgun (WGS) entry which is preliminary data.</text>
</comment>
<keyword evidence="1" id="KW-0472">Membrane</keyword>
<evidence type="ECO:0000256" key="1">
    <source>
        <dbReference type="SAM" id="Phobius"/>
    </source>
</evidence>
<evidence type="ECO:0000313" key="2">
    <source>
        <dbReference type="EMBL" id="MBW2942223.1"/>
    </source>
</evidence>
<protein>
    <submittedName>
        <fullName evidence="2">Uncharacterized protein</fullName>
    </submittedName>
</protein>
<keyword evidence="1" id="KW-0812">Transmembrane</keyword>
<feature type="transmembrane region" description="Helical" evidence="1">
    <location>
        <begin position="51"/>
        <end position="69"/>
    </location>
</feature>
<feature type="transmembrane region" description="Helical" evidence="1">
    <location>
        <begin position="76"/>
        <end position="101"/>
    </location>
</feature>
<sequence>MNNSVYKKHVLPTAILFLILGLAALFTTPIPDPGFFNYFPLPVETSIMNKKIVIILVALMMIGISVGLITKKFWSWIALFFFVGAFHLYTAFCAFYGFMAIEYIPLGLSPNNFASIQVAGGFIACLSFYFLQKPVFVKV</sequence>
<feature type="transmembrane region" description="Helical" evidence="1">
    <location>
        <begin position="113"/>
        <end position="131"/>
    </location>
</feature>
<name>A0ABS6VV60_9GAMM</name>
<dbReference type="EMBL" id="JAHWDQ010000004">
    <property type="protein sequence ID" value="MBW2942223.1"/>
    <property type="molecule type" value="Genomic_DNA"/>
</dbReference>
<accession>A0ABS6VV60</accession>
<reference evidence="2" key="1">
    <citation type="submission" date="2021-07" db="EMBL/GenBank/DDBJ databases">
        <title>Zhongshania sp. CAU 1632 isolated from seawater.</title>
        <authorList>
            <person name="Kim W."/>
        </authorList>
    </citation>
    <scope>NUCLEOTIDE SEQUENCE</scope>
    <source>
        <strain evidence="2">CAU 1632</strain>
    </source>
</reference>